<evidence type="ECO:0000259" key="9">
    <source>
        <dbReference type="PROSITE" id="PS50850"/>
    </source>
</evidence>
<dbReference type="InterPro" id="IPR001958">
    <property type="entry name" value="Tet-R_TetA/multi-R_MdtG-like"/>
</dbReference>
<keyword evidence="11" id="KW-1185">Reference proteome</keyword>
<dbReference type="InterPro" id="IPR005829">
    <property type="entry name" value="Sugar_transporter_CS"/>
</dbReference>
<feature type="transmembrane region" description="Helical" evidence="8">
    <location>
        <begin position="102"/>
        <end position="121"/>
    </location>
</feature>
<evidence type="ECO:0000256" key="6">
    <source>
        <dbReference type="ARBA" id="ARBA00022989"/>
    </source>
</evidence>
<feature type="transmembrane region" description="Helical" evidence="8">
    <location>
        <begin position="277"/>
        <end position="294"/>
    </location>
</feature>
<evidence type="ECO:0000256" key="3">
    <source>
        <dbReference type="ARBA" id="ARBA00007520"/>
    </source>
</evidence>
<dbReference type="PROSITE" id="PS50850">
    <property type="entry name" value="MFS"/>
    <property type="match status" value="1"/>
</dbReference>
<reference evidence="10 11" key="1">
    <citation type="submission" date="2019-08" db="EMBL/GenBank/DDBJ databases">
        <title>Bradyrhizobium hipponensis sp. nov., a rhizobium isolated from a Lupinus angustifolius root nodule in Tunisia.</title>
        <authorList>
            <person name="Off K."/>
            <person name="Rejili M."/>
            <person name="Mars M."/>
            <person name="Brachmann A."/>
            <person name="Marin M."/>
        </authorList>
    </citation>
    <scope>NUCLEOTIDE SEQUENCE [LARGE SCALE GENOMIC DNA]</scope>
    <source>
        <strain evidence="10 11">CTAW71</strain>
    </source>
</reference>
<accession>A0A5D3JX72</accession>
<evidence type="ECO:0000256" key="7">
    <source>
        <dbReference type="ARBA" id="ARBA00023136"/>
    </source>
</evidence>
<dbReference type="PROSITE" id="PS00216">
    <property type="entry name" value="SUGAR_TRANSPORT_1"/>
    <property type="match status" value="1"/>
</dbReference>
<keyword evidence="4" id="KW-0813">Transport</keyword>
<dbReference type="PRINTS" id="PR01035">
    <property type="entry name" value="TCRTETA"/>
</dbReference>
<feature type="transmembrane region" description="Helical" evidence="8">
    <location>
        <begin position="246"/>
        <end position="265"/>
    </location>
</feature>
<protein>
    <submittedName>
        <fullName evidence="10">TCR/Tet family MFS transporter</fullName>
    </submittedName>
</protein>
<feature type="transmembrane region" description="Helical" evidence="8">
    <location>
        <begin position="42"/>
        <end position="65"/>
    </location>
</feature>
<feature type="transmembrane region" description="Helical" evidence="8">
    <location>
        <begin position="210"/>
        <end position="234"/>
    </location>
</feature>
<dbReference type="InterPro" id="IPR036259">
    <property type="entry name" value="MFS_trans_sf"/>
</dbReference>
<comment type="similarity">
    <text evidence="3">Belongs to the major facilitator superfamily. TCR/Tet family.</text>
</comment>
<dbReference type="AlphaFoldDB" id="A0A5D3JX72"/>
<keyword evidence="6 8" id="KW-1133">Transmembrane helix</keyword>
<comment type="caution">
    <text evidence="10">The sequence shown here is derived from an EMBL/GenBank/DDBJ whole genome shotgun (WGS) entry which is preliminary data.</text>
</comment>
<dbReference type="OrthoDB" id="9764259at2"/>
<evidence type="ECO:0000256" key="1">
    <source>
        <dbReference type="ARBA" id="ARBA00003279"/>
    </source>
</evidence>
<feature type="transmembrane region" description="Helical" evidence="8">
    <location>
        <begin position="338"/>
        <end position="360"/>
    </location>
</feature>
<dbReference type="PANTHER" id="PTHR23504:SF15">
    <property type="entry name" value="MAJOR FACILITATOR SUPERFAMILY (MFS) PROFILE DOMAIN-CONTAINING PROTEIN"/>
    <property type="match status" value="1"/>
</dbReference>
<feature type="transmembrane region" description="Helical" evidence="8">
    <location>
        <begin position="366"/>
        <end position="386"/>
    </location>
</feature>
<dbReference type="GO" id="GO:0022857">
    <property type="term" value="F:transmembrane transporter activity"/>
    <property type="evidence" value="ECO:0007669"/>
    <property type="project" value="InterPro"/>
</dbReference>
<dbReference type="InterPro" id="IPR020846">
    <property type="entry name" value="MFS_dom"/>
</dbReference>
<evidence type="ECO:0000256" key="8">
    <source>
        <dbReference type="SAM" id="Phobius"/>
    </source>
</evidence>
<name>A0A5D3JX72_9BRAD</name>
<dbReference type="SUPFAM" id="SSF103473">
    <property type="entry name" value="MFS general substrate transporter"/>
    <property type="match status" value="1"/>
</dbReference>
<gene>
    <name evidence="10" type="ORF">FXB40_44965</name>
</gene>
<dbReference type="Proteomes" id="UP000324758">
    <property type="component" value="Unassembled WGS sequence"/>
</dbReference>
<dbReference type="PANTHER" id="PTHR23504">
    <property type="entry name" value="MAJOR FACILITATOR SUPERFAMILY DOMAIN-CONTAINING PROTEIN 10"/>
    <property type="match status" value="1"/>
</dbReference>
<comment type="subcellular location">
    <subcellularLocation>
        <location evidence="2">Membrane</location>
        <topology evidence="2">Multi-pass membrane protein</topology>
    </subcellularLocation>
</comment>
<evidence type="ECO:0000256" key="5">
    <source>
        <dbReference type="ARBA" id="ARBA00022692"/>
    </source>
</evidence>
<dbReference type="CDD" id="cd17388">
    <property type="entry name" value="MFS_TetA"/>
    <property type="match status" value="1"/>
</dbReference>
<dbReference type="RefSeq" id="WP_148778668.1">
    <property type="nucleotide sequence ID" value="NZ_VSSS01000092.1"/>
</dbReference>
<keyword evidence="7 8" id="KW-0472">Membrane</keyword>
<feature type="transmembrane region" description="Helical" evidence="8">
    <location>
        <begin position="300"/>
        <end position="318"/>
    </location>
</feature>
<evidence type="ECO:0000313" key="11">
    <source>
        <dbReference type="Proteomes" id="UP000324758"/>
    </source>
</evidence>
<feature type="transmembrane region" description="Helical" evidence="8">
    <location>
        <begin position="159"/>
        <end position="179"/>
    </location>
</feature>
<feature type="transmembrane region" description="Helical" evidence="8">
    <location>
        <begin position="133"/>
        <end position="153"/>
    </location>
</feature>
<dbReference type="EMBL" id="VSSS01000092">
    <property type="protein sequence ID" value="TYL84445.1"/>
    <property type="molecule type" value="Genomic_DNA"/>
</dbReference>
<feature type="domain" description="Major facilitator superfamily (MFS) profile" evidence="9">
    <location>
        <begin position="4"/>
        <end position="390"/>
    </location>
</feature>
<organism evidence="10 11">
    <name type="scientific">Bradyrhizobium rifense</name>
    <dbReference type="NCBI Taxonomy" id="515499"/>
    <lineage>
        <taxon>Bacteria</taxon>
        <taxon>Pseudomonadati</taxon>
        <taxon>Pseudomonadota</taxon>
        <taxon>Alphaproteobacteria</taxon>
        <taxon>Hyphomicrobiales</taxon>
        <taxon>Nitrobacteraceae</taxon>
        <taxon>Bradyrhizobium</taxon>
    </lineage>
</organism>
<dbReference type="InterPro" id="IPR011701">
    <property type="entry name" value="MFS"/>
</dbReference>
<evidence type="ECO:0000256" key="2">
    <source>
        <dbReference type="ARBA" id="ARBA00004141"/>
    </source>
</evidence>
<dbReference type="GO" id="GO:0016020">
    <property type="term" value="C:membrane"/>
    <property type="evidence" value="ECO:0007669"/>
    <property type="project" value="UniProtKB-SubCell"/>
</dbReference>
<sequence length="394" mass="41699">MSRPLVAILACAALEASGIALIFPTLPNLLRAMASTDNVSALYGTLLALHALTQFVVTPVLGVLSDRLGRRLVLLLALAGSTIDYLVMAFTPYLWLLFVSRTIAGLTAAGVAMITATIADITPEAMRARRFGLFHACFGAGFVIGPVVGGMLGDISLRAPFLAAAALSSVNVLIALFVLPETHRTERKPFEWRTLDPFAPLRWAMTFRTLIPLLLVFLLVSLVGQTYSTVWVLFVTDRFHWTATDIGISLGIFGALVALVQAFAIAPLTGWLGERGTLLLGISCEAVALVVLAFAQASWIAFALIPLIAFGGISAPALRALQSRAVDGERQGQLQGVVASFVSLAAIFGPLVFGGIYALSRPGWTGLVWIMGAAIFAVAVPMALTVPKIAGQRG</sequence>
<evidence type="ECO:0000256" key="4">
    <source>
        <dbReference type="ARBA" id="ARBA00022448"/>
    </source>
</evidence>
<evidence type="ECO:0000313" key="10">
    <source>
        <dbReference type="EMBL" id="TYL84445.1"/>
    </source>
</evidence>
<comment type="function">
    <text evidence="1">Resistance to tetracycline by an active tetracycline efflux. This is an energy-dependent process that decreases the accumulation of the antibiotic in whole cells. This protein functions as a metal-tetracycline/H(+) antiporter.</text>
</comment>
<keyword evidence="5 8" id="KW-0812">Transmembrane</keyword>
<feature type="transmembrane region" description="Helical" evidence="8">
    <location>
        <begin position="72"/>
        <end position="96"/>
    </location>
</feature>
<dbReference type="Pfam" id="PF07690">
    <property type="entry name" value="MFS_1"/>
    <property type="match status" value="1"/>
</dbReference>
<dbReference type="Gene3D" id="1.20.1250.20">
    <property type="entry name" value="MFS general substrate transporter like domains"/>
    <property type="match status" value="1"/>
</dbReference>
<proteinExistence type="inferred from homology"/>